<dbReference type="Gene3D" id="1.25.40.20">
    <property type="entry name" value="Ankyrin repeat-containing domain"/>
    <property type="match status" value="1"/>
</dbReference>
<protein>
    <submittedName>
        <fullName evidence="3">Uncharacterized protein</fullName>
    </submittedName>
</protein>
<evidence type="ECO:0000256" key="2">
    <source>
        <dbReference type="ARBA" id="ARBA00023043"/>
    </source>
</evidence>
<evidence type="ECO:0000313" key="3">
    <source>
        <dbReference type="EMBL" id="AYV82373.1"/>
    </source>
</evidence>
<reference evidence="3" key="1">
    <citation type="submission" date="2018-10" db="EMBL/GenBank/DDBJ databases">
        <title>Hidden diversity of soil giant viruses.</title>
        <authorList>
            <person name="Schulz F."/>
            <person name="Alteio L."/>
            <person name="Goudeau D."/>
            <person name="Ryan E.M."/>
            <person name="Malmstrom R.R."/>
            <person name="Blanchard J."/>
            <person name="Woyke T."/>
        </authorList>
    </citation>
    <scope>NUCLEOTIDE SEQUENCE</scope>
    <source>
        <strain evidence="3">HOV1</strain>
    </source>
</reference>
<feature type="non-terminal residue" evidence="3">
    <location>
        <position position="1"/>
    </location>
</feature>
<name>A0A3G5A969_9VIRU</name>
<dbReference type="InterPro" id="IPR002110">
    <property type="entry name" value="Ankyrin_rpt"/>
</dbReference>
<dbReference type="InterPro" id="IPR036770">
    <property type="entry name" value="Ankyrin_rpt-contain_sf"/>
</dbReference>
<proteinExistence type="predicted"/>
<gene>
    <name evidence="3" type="ORF">Homavirus39_1</name>
</gene>
<dbReference type="EMBL" id="MK072370">
    <property type="protein sequence ID" value="AYV82373.1"/>
    <property type="molecule type" value="Genomic_DNA"/>
</dbReference>
<sequence length="227" mass="26522">NVSLECETKDKDRPIHLACKNNNTDIVKYLIDKNVSLECETLCKHRPIHIACRNSNIEIFKYLMDKNVNIECEIFPRMKPIHIVCRNGNIEMFKYLMDKNVNLECGTIDHETPIHIACENNYTDIVKDLIDKNVDLECEDGYKIVSFKKGEATYKWRPIHYISKFGDINTIMYLIDHGVNLDSKAESIHCDISTKYTPIELLQFNEKLSNDEKQQLTQYMTNKILKV</sequence>
<dbReference type="PROSITE" id="PS50088">
    <property type="entry name" value="ANK_REPEAT"/>
    <property type="match status" value="2"/>
</dbReference>
<evidence type="ECO:0000256" key="1">
    <source>
        <dbReference type="ARBA" id="ARBA00022737"/>
    </source>
</evidence>
<dbReference type="SUPFAM" id="SSF48403">
    <property type="entry name" value="Ankyrin repeat"/>
    <property type="match status" value="1"/>
</dbReference>
<dbReference type="PANTHER" id="PTHR24198:SF165">
    <property type="entry name" value="ANKYRIN REPEAT-CONTAINING PROTEIN-RELATED"/>
    <property type="match status" value="1"/>
</dbReference>
<dbReference type="SMART" id="SM00248">
    <property type="entry name" value="ANK"/>
    <property type="match status" value="5"/>
</dbReference>
<dbReference type="PANTHER" id="PTHR24198">
    <property type="entry name" value="ANKYRIN REPEAT AND PROTEIN KINASE DOMAIN-CONTAINING PROTEIN"/>
    <property type="match status" value="1"/>
</dbReference>
<keyword evidence="1" id="KW-0677">Repeat</keyword>
<dbReference type="PROSITE" id="PS50297">
    <property type="entry name" value="ANK_REP_REGION"/>
    <property type="match status" value="2"/>
</dbReference>
<organism evidence="3">
    <name type="scientific">Homavirus sp</name>
    <dbReference type="NCBI Taxonomy" id="2487769"/>
    <lineage>
        <taxon>Viruses</taxon>
        <taxon>Varidnaviria</taxon>
        <taxon>Bamfordvirae</taxon>
        <taxon>Nucleocytoviricota</taxon>
        <taxon>Megaviricetes</taxon>
        <taxon>Imitervirales</taxon>
        <taxon>Mimiviridae</taxon>
        <taxon>Klosneuvirinae</taxon>
    </lineage>
</organism>
<dbReference type="Pfam" id="PF12796">
    <property type="entry name" value="Ank_2"/>
    <property type="match status" value="2"/>
</dbReference>
<keyword evidence="2" id="KW-0040">ANK repeat</keyword>
<accession>A0A3G5A969</accession>